<dbReference type="EMBL" id="CAJPEV010000648">
    <property type="protein sequence ID" value="CAG0887218.1"/>
    <property type="molecule type" value="Genomic_DNA"/>
</dbReference>
<evidence type="ECO:0000256" key="3">
    <source>
        <dbReference type="ARBA" id="ARBA00022741"/>
    </source>
</evidence>
<keyword evidence="4" id="KW-0067">ATP-binding</keyword>
<dbReference type="GO" id="GO:0030488">
    <property type="term" value="P:tRNA methylation"/>
    <property type="evidence" value="ECO:0007669"/>
    <property type="project" value="InterPro"/>
</dbReference>
<keyword evidence="3" id="KW-0547">Nucleotide-binding</keyword>
<dbReference type="InterPro" id="IPR017423">
    <property type="entry name" value="TRM6"/>
</dbReference>
<feature type="domain" description="Methionyl/Leucyl tRNA synthetase" evidence="12">
    <location>
        <begin position="107"/>
        <end position="420"/>
    </location>
</feature>
<gene>
    <name evidence="13" type="ORF">DSTB1V02_LOCUS4380</name>
</gene>
<feature type="region of interest" description="Disordered" evidence="10">
    <location>
        <begin position="990"/>
        <end position="1013"/>
    </location>
</feature>
<dbReference type="InterPro" id="IPR014729">
    <property type="entry name" value="Rossmann-like_a/b/a_fold"/>
</dbReference>
<dbReference type="InterPro" id="IPR041872">
    <property type="entry name" value="Anticodon_Met"/>
</dbReference>
<dbReference type="InterPro" id="IPR038543">
    <property type="entry name" value="Churchill_sf"/>
</dbReference>
<feature type="compositionally biased region" description="Basic and acidic residues" evidence="10">
    <location>
        <begin position="645"/>
        <end position="659"/>
    </location>
</feature>
<evidence type="ECO:0000256" key="1">
    <source>
        <dbReference type="ARBA" id="ARBA00012838"/>
    </source>
</evidence>
<dbReference type="Pfam" id="PF09334">
    <property type="entry name" value="tRNA-synt_1g"/>
    <property type="match status" value="1"/>
</dbReference>
<dbReference type="SUPFAM" id="SSF52374">
    <property type="entry name" value="Nucleotidylyl transferase"/>
    <property type="match status" value="1"/>
</dbReference>
<evidence type="ECO:0000256" key="7">
    <source>
        <dbReference type="ARBA" id="ARBA00026124"/>
    </source>
</evidence>
<dbReference type="InterPro" id="IPR023457">
    <property type="entry name" value="Met-tRNA_synth_2"/>
</dbReference>
<dbReference type="CDD" id="cd07957">
    <property type="entry name" value="Anticodon_Ia_Met"/>
    <property type="match status" value="1"/>
</dbReference>
<evidence type="ECO:0000259" key="12">
    <source>
        <dbReference type="Pfam" id="PF09334"/>
    </source>
</evidence>
<dbReference type="GO" id="GO:0008270">
    <property type="term" value="F:zinc ion binding"/>
    <property type="evidence" value="ECO:0007669"/>
    <property type="project" value="InterPro"/>
</dbReference>
<dbReference type="Gene3D" id="3.40.50.620">
    <property type="entry name" value="HUPs"/>
    <property type="match status" value="1"/>
</dbReference>
<dbReference type="SUPFAM" id="SSF56219">
    <property type="entry name" value="DNase I-like"/>
    <property type="match status" value="1"/>
</dbReference>
<dbReference type="GO" id="GO:0045893">
    <property type="term" value="P:positive regulation of DNA-templated transcription"/>
    <property type="evidence" value="ECO:0007669"/>
    <property type="project" value="InterPro"/>
</dbReference>
<dbReference type="EC" id="6.1.1.10" evidence="1"/>
<keyword evidence="14" id="KW-1185">Reference proteome</keyword>
<keyword evidence="2" id="KW-0436">Ligase</keyword>
<evidence type="ECO:0000313" key="13">
    <source>
        <dbReference type="EMBL" id="CAD7244485.1"/>
    </source>
</evidence>
<name>A0A7R8X5M3_9CRUS</name>
<dbReference type="Pfam" id="PF04189">
    <property type="entry name" value="Gcd10p"/>
    <property type="match status" value="2"/>
</dbReference>
<dbReference type="Gene3D" id="1.10.730.10">
    <property type="entry name" value="Isoleucyl-tRNA Synthetase, Domain 1"/>
    <property type="match status" value="1"/>
</dbReference>
<organism evidence="13">
    <name type="scientific">Darwinula stevensoni</name>
    <dbReference type="NCBI Taxonomy" id="69355"/>
    <lineage>
        <taxon>Eukaryota</taxon>
        <taxon>Metazoa</taxon>
        <taxon>Ecdysozoa</taxon>
        <taxon>Arthropoda</taxon>
        <taxon>Crustacea</taxon>
        <taxon>Oligostraca</taxon>
        <taxon>Ostracoda</taxon>
        <taxon>Podocopa</taxon>
        <taxon>Podocopida</taxon>
        <taxon>Darwinulocopina</taxon>
        <taxon>Darwinuloidea</taxon>
        <taxon>Darwinulidae</taxon>
        <taxon>Darwinula</taxon>
    </lineage>
</organism>
<dbReference type="FunFam" id="2.170.220.10:FF:000001">
    <property type="entry name" value="methionine--tRNA ligase, mitochondrial"/>
    <property type="match status" value="1"/>
</dbReference>
<accession>A0A7R8X5M3</accession>
<dbReference type="Gene3D" id="2.60.40.4240">
    <property type="entry name" value="Transcription activator, Churchill"/>
    <property type="match status" value="1"/>
</dbReference>
<dbReference type="InterPro" id="IPR033911">
    <property type="entry name" value="MetRS_core"/>
</dbReference>
<evidence type="ECO:0000256" key="8">
    <source>
        <dbReference type="ARBA" id="ARBA00030331"/>
    </source>
</evidence>
<dbReference type="EMBL" id="LR900165">
    <property type="protein sequence ID" value="CAD7244485.1"/>
    <property type="molecule type" value="Genomic_DNA"/>
</dbReference>
<comment type="catalytic activity">
    <reaction evidence="9">
        <text>tRNA(Met) + L-methionine + ATP = L-methionyl-tRNA(Met) + AMP + diphosphate</text>
        <dbReference type="Rhea" id="RHEA:13481"/>
        <dbReference type="Rhea" id="RHEA-COMP:9667"/>
        <dbReference type="Rhea" id="RHEA-COMP:9698"/>
        <dbReference type="ChEBI" id="CHEBI:30616"/>
        <dbReference type="ChEBI" id="CHEBI:33019"/>
        <dbReference type="ChEBI" id="CHEBI:57844"/>
        <dbReference type="ChEBI" id="CHEBI:78442"/>
        <dbReference type="ChEBI" id="CHEBI:78530"/>
        <dbReference type="ChEBI" id="CHEBI:456215"/>
        <dbReference type="EC" id="6.1.1.10"/>
    </reaction>
</comment>
<feature type="domain" description="Endonuclease/exonuclease/phosphatase" evidence="11">
    <location>
        <begin position="1218"/>
        <end position="1589"/>
    </location>
</feature>
<evidence type="ECO:0000313" key="14">
    <source>
        <dbReference type="Proteomes" id="UP000677054"/>
    </source>
</evidence>
<dbReference type="InterPro" id="IPR009080">
    <property type="entry name" value="tRNAsynth_Ia_anticodon-bd"/>
</dbReference>
<dbReference type="GO" id="GO:0005739">
    <property type="term" value="C:mitochondrion"/>
    <property type="evidence" value="ECO:0007669"/>
    <property type="project" value="UniProtKB-ARBA"/>
</dbReference>
<dbReference type="GO" id="GO:0004825">
    <property type="term" value="F:methionine-tRNA ligase activity"/>
    <property type="evidence" value="ECO:0007669"/>
    <property type="project" value="UniProtKB-EC"/>
</dbReference>
<feature type="region of interest" description="Disordered" evidence="10">
    <location>
        <begin position="638"/>
        <end position="659"/>
    </location>
</feature>
<dbReference type="GO" id="GO:0006431">
    <property type="term" value="P:methionyl-tRNA aminoacylation"/>
    <property type="evidence" value="ECO:0007669"/>
    <property type="project" value="InterPro"/>
</dbReference>
<feature type="region of interest" description="Disordered" evidence="10">
    <location>
        <begin position="1025"/>
        <end position="1045"/>
    </location>
</feature>
<dbReference type="OrthoDB" id="10253982at2759"/>
<evidence type="ECO:0000256" key="9">
    <source>
        <dbReference type="ARBA" id="ARBA00047364"/>
    </source>
</evidence>
<sequence>MCNECVKEESPDRGRICLEIGSYLLNFRACANCEHKGELVIVDREVIQEGDTEVIVYDHQCGECGHVVAKHHYTFNVMEEYQEYEMECVLCGIAEDSISITPIDPRTDEHGTKVQKAAVKAGLPLNQFSDIAYGKFLKMFQLFDIGYTELVRTSNSCHHNAVAHFWMTLMSSGLIRKGTYTGWYSEIDECFVPESQIDHKKDLAGNIQTVSKEYGNPVVWCEEENYIFNLSHFHEPLKKWLSTVEIYPQQFHDQVADMLEGPLGDLSISRPTERLMWAIPVPGDPSQTIYVWLDALVNYLTASGYPEPLGWWPPIHIIGKDILKFHAIYWPAFLLAAGIQPPKTIICHSHWLVDDRKMSKSYGNVVKPGELLDKFTSDGWRYFLLREGVLSSDSNYNAEKLARMLNAELADNLGNLLRRCTSHLINPAQIFPYFDVKNVKGIGEIGESLIQRTLELPEAVISHYQSFHFYKGLDCIQTVLRHCNQFFQASRPWDLAKENQDLHLYQVLYITMEVLRVCGILLIPVVPNIALALLRKLGGQGKYSISQVQPFFREPSHQKAVDISMGELIAKGSHVVLQREDYFQVYKISDRLISLGREKVQLNCVVGHPYGTTFKLVRPEGDTKCFMLEPTSSAEFSFSPSLKKNSNEQDNRHILDRSDSQRLTREEIEKLKSQGVLGSEMVNILVENSESFARKTEFSQEKYMKKKGKKYHGFVTLHRPTIRLLANVYYSHDPLKILVVPMHWQPPVLATCLAPTSSDQSAISRNFRVDTLAQCMSLGNVQSGGTYMLYETGTNGLLLAAILHALGGSGHVIQLHQGDIQREAVKAMDLNEKDLQCLHQVHFKSLRRIEDDASPMDDEAESADAEVAFAKKRAEENLIKTFLKAGVDGLFLVTRHQPCPILISLLHYLKPSRPFVIFSQYEEVSLPWQELYSICCLRRQPERLMVEEFISGQYCIVPSKKNLRFDPSFSPFPCQLYLHFLRRMAGKRVHSSSSSSDSDNEHSSKQICQQDEGSSDVDIIYEKIGNSSDGSRESESHPQSRKTVASWLKESLAKLKEKGEDRDEIVIMGEVGQGLSPKDANMNAFGQTSGSESLHLPESTSNTPPPMPLMGVDLSAHIQKHSESPSTDVQNSEAAFDKIAKVHGSAVAKEVLELRRMREWEYTNFGKQIISNQSLNEVPQVFTVMSYNVLAQDLLSDHMHLYNSCPESCLPWEFRWKRIVEDIQYHCPDIMCFQEVQGNHYTQEFLPTLKALGYAGMYKQRTHNKVDGCAIFYLESKFKLVNSAGVEFYQPDVYALNKDNVGLIVLLRLKNSGSKLSTPFAVATTHLLYNPYRHDIKLAQLQVLFAELDRLTFRGMDGKRPSFFPIILTGDMNFQPSSPLFKFITEGELQFEGCSAQSLLPSTGGRVLSAELLPQSLGITDQCQYIHIVNQRTPTKHIMHDVPHFKAGKFPMPQYGPPPGLNGGMSVTSAMKPHVPSASSLRDSDPAIVYHSPPIQPRFFSTGALQHALDLTSTYKLYLNRLPRRPPAVTTSHGRWVMVDYIFYSTPFDRRSGRRKEGKLRLVGTYGLLSASECQNLGTMPNFASPSDHYLLLTQFFLHS</sequence>
<dbReference type="InterPro" id="IPR005135">
    <property type="entry name" value="Endo/exonuclease/phosphatase"/>
</dbReference>
<evidence type="ECO:0000259" key="11">
    <source>
        <dbReference type="Pfam" id="PF03372"/>
    </source>
</evidence>
<proteinExistence type="predicted"/>
<evidence type="ECO:0000256" key="2">
    <source>
        <dbReference type="ARBA" id="ARBA00022598"/>
    </source>
</evidence>
<dbReference type="Gene3D" id="2.170.220.10">
    <property type="match status" value="1"/>
</dbReference>
<protein>
    <recommendedName>
        <fullName evidence="7">Methionine--tRNA ligase, mitochondrial</fullName>
        <ecNumber evidence="1">6.1.1.10</ecNumber>
    </recommendedName>
    <alternativeName>
        <fullName evidence="8">Mitochondrial methionyl-tRNA synthetase</fullName>
    </alternativeName>
</protein>
<evidence type="ECO:0000256" key="5">
    <source>
        <dbReference type="ARBA" id="ARBA00022917"/>
    </source>
</evidence>
<evidence type="ECO:0000256" key="4">
    <source>
        <dbReference type="ARBA" id="ARBA00022840"/>
    </source>
</evidence>
<dbReference type="SUPFAM" id="SSF47323">
    <property type="entry name" value="Anticodon-binding domain of a subclass of class I aminoacyl-tRNA synthetases"/>
    <property type="match status" value="1"/>
</dbReference>
<keyword evidence="5" id="KW-0648">Protein biosynthesis</keyword>
<dbReference type="PRINTS" id="PR01041">
    <property type="entry name" value="TRNASYNTHMET"/>
</dbReference>
<dbReference type="GO" id="GO:0031515">
    <property type="term" value="C:tRNA (m1A) methyltransferase complex"/>
    <property type="evidence" value="ECO:0007669"/>
    <property type="project" value="InterPro"/>
</dbReference>
<evidence type="ECO:0000256" key="10">
    <source>
        <dbReference type="SAM" id="MobiDB-lite"/>
    </source>
</evidence>
<dbReference type="InterPro" id="IPR015413">
    <property type="entry name" value="Methionyl/Leucyl_tRNA_Synth"/>
</dbReference>
<dbReference type="PANTHER" id="PTHR43326">
    <property type="entry name" value="METHIONYL-TRNA SYNTHETASE"/>
    <property type="match status" value="1"/>
</dbReference>
<keyword evidence="6" id="KW-0030">Aminoacyl-tRNA synthetase</keyword>
<dbReference type="PANTHER" id="PTHR43326:SF1">
    <property type="entry name" value="METHIONINE--TRNA LIGASE, MITOCHONDRIAL"/>
    <property type="match status" value="1"/>
</dbReference>
<dbReference type="Gene3D" id="3.60.10.10">
    <property type="entry name" value="Endonuclease/exonuclease/phosphatase"/>
    <property type="match status" value="1"/>
</dbReference>
<evidence type="ECO:0000256" key="6">
    <source>
        <dbReference type="ARBA" id="ARBA00023146"/>
    </source>
</evidence>
<dbReference type="GO" id="GO:0005524">
    <property type="term" value="F:ATP binding"/>
    <property type="evidence" value="ECO:0007669"/>
    <property type="project" value="UniProtKB-KW"/>
</dbReference>
<dbReference type="Proteomes" id="UP000677054">
    <property type="component" value="Unassembled WGS sequence"/>
</dbReference>
<dbReference type="InterPro" id="IPR036691">
    <property type="entry name" value="Endo/exonu/phosph_ase_sf"/>
</dbReference>
<dbReference type="Pfam" id="PF03372">
    <property type="entry name" value="Exo_endo_phos"/>
    <property type="match status" value="1"/>
</dbReference>
<reference evidence="13" key="1">
    <citation type="submission" date="2020-11" db="EMBL/GenBank/DDBJ databases">
        <authorList>
            <person name="Tran Van P."/>
        </authorList>
    </citation>
    <scope>NUCLEOTIDE SEQUENCE</scope>
</reference>